<reference evidence="2 3" key="1">
    <citation type="submission" date="2024-11" db="EMBL/GenBank/DDBJ databases">
        <title>A near-complete genome assembly of Cinchona calisaya.</title>
        <authorList>
            <person name="Lian D.C."/>
            <person name="Zhao X.W."/>
            <person name="Wei L."/>
        </authorList>
    </citation>
    <scope>NUCLEOTIDE SEQUENCE [LARGE SCALE GENOMIC DNA]</scope>
    <source>
        <tissue evidence="2">Nenye</tissue>
    </source>
</reference>
<evidence type="ECO:0000313" key="3">
    <source>
        <dbReference type="Proteomes" id="UP001630127"/>
    </source>
</evidence>
<feature type="compositionally biased region" description="Basic and acidic residues" evidence="1">
    <location>
        <begin position="313"/>
        <end position="323"/>
    </location>
</feature>
<feature type="compositionally biased region" description="Basic residues" evidence="1">
    <location>
        <begin position="54"/>
        <end position="64"/>
    </location>
</feature>
<evidence type="ECO:0000256" key="1">
    <source>
        <dbReference type="SAM" id="MobiDB-lite"/>
    </source>
</evidence>
<dbReference type="EMBL" id="JBJUIK010000017">
    <property type="protein sequence ID" value="KAL3497648.1"/>
    <property type="molecule type" value="Genomic_DNA"/>
</dbReference>
<feature type="region of interest" description="Disordered" evidence="1">
    <location>
        <begin position="1"/>
        <end position="292"/>
    </location>
</feature>
<feature type="compositionally biased region" description="Basic and acidic residues" evidence="1">
    <location>
        <begin position="10"/>
        <end position="21"/>
    </location>
</feature>
<evidence type="ECO:0000313" key="2">
    <source>
        <dbReference type="EMBL" id="KAL3497648.1"/>
    </source>
</evidence>
<feature type="compositionally biased region" description="Basic and acidic residues" evidence="1">
    <location>
        <begin position="29"/>
        <end position="52"/>
    </location>
</feature>
<organism evidence="2 3">
    <name type="scientific">Cinchona calisaya</name>
    <dbReference type="NCBI Taxonomy" id="153742"/>
    <lineage>
        <taxon>Eukaryota</taxon>
        <taxon>Viridiplantae</taxon>
        <taxon>Streptophyta</taxon>
        <taxon>Embryophyta</taxon>
        <taxon>Tracheophyta</taxon>
        <taxon>Spermatophyta</taxon>
        <taxon>Magnoliopsida</taxon>
        <taxon>eudicotyledons</taxon>
        <taxon>Gunneridae</taxon>
        <taxon>Pentapetalae</taxon>
        <taxon>asterids</taxon>
        <taxon>lamiids</taxon>
        <taxon>Gentianales</taxon>
        <taxon>Rubiaceae</taxon>
        <taxon>Cinchonoideae</taxon>
        <taxon>Cinchoneae</taxon>
        <taxon>Cinchona</taxon>
    </lineage>
</organism>
<feature type="compositionally biased region" description="Polar residues" evidence="1">
    <location>
        <begin position="178"/>
        <end position="188"/>
    </location>
</feature>
<dbReference type="AlphaFoldDB" id="A0ABD2XSM4"/>
<gene>
    <name evidence="2" type="ORF">ACH5RR_040380</name>
</gene>
<proteinExistence type="predicted"/>
<sequence length="336" mass="37461">MLMDEENGEEVDRNEFNKRSSETGQNARDVGEESRSDTQISREEEKGEEVNVKKLNKKRRKTVKKSQNGSGDNEDSGSDVVMLMEEEKGEEVDRNELNKRNSVTGQNARDVGEGSRSGTKISREEEKGGKVHPKTLNKRRRKTVKKSQIGSRDNEESGTDDVILMEHEKGEEDDQNELNKSINETGQNAHDVGEGSRSGAWPSEDDSLRKNAANNEQENSVGEDATSGGKIRGSEDVLKRRKVHASDTEADSSKSDEVRRNEDDGYDDPVPKLSTNNRTKEENLPERGSDVSPDLNFIKVLLDSMLKEGATLEEKPAPVEEKATSQNVLPLKFKSM</sequence>
<name>A0ABD2XSM4_9GENT</name>
<feature type="compositionally biased region" description="Basic and acidic residues" evidence="1">
    <location>
        <begin position="278"/>
        <end position="289"/>
    </location>
</feature>
<dbReference type="Proteomes" id="UP001630127">
    <property type="component" value="Unassembled WGS sequence"/>
</dbReference>
<keyword evidence="3" id="KW-1185">Reference proteome</keyword>
<accession>A0ABD2XSM4</accession>
<feature type="compositionally biased region" description="Basic and acidic residues" evidence="1">
    <location>
        <begin position="232"/>
        <end position="263"/>
    </location>
</feature>
<feature type="region of interest" description="Disordered" evidence="1">
    <location>
        <begin position="313"/>
        <end position="336"/>
    </location>
</feature>
<protein>
    <submittedName>
        <fullName evidence="2">Uncharacterized protein</fullName>
    </submittedName>
</protein>
<feature type="compositionally biased region" description="Basic residues" evidence="1">
    <location>
        <begin position="130"/>
        <end position="145"/>
    </location>
</feature>
<comment type="caution">
    <text evidence="2">The sequence shown here is derived from an EMBL/GenBank/DDBJ whole genome shotgun (WGS) entry which is preliminary data.</text>
</comment>